<gene>
    <name evidence="1" type="ORF">UC35_17070</name>
</gene>
<dbReference type="Proteomes" id="UP000070433">
    <property type="component" value="Chromosome"/>
</dbReference>
<evidence type="ECO:0000313" key="2">
    <source>
        <dbReference type="Proteomes" id="UP000070433"/>
    </source>
</evidence>
<protein>
    <submittedName>
        <fullName evidence="1">Membrane protein</fullName>
    </submittedName>
</protein>
<sequence>MPALDWAQPWFAPWRDPGERLASRIAAGEAAHAALNAGGAPVRFTPQQSLPGGMAYEQFIFDTGQCPVRPGTHDFFNALVWMRFPRTKAVLNRLQAREITRSGIGGQRGRVRDAITILDENGALLQAPPPLWEALLERDWRRLFVELRPLWPQAQLVVFGHALLEKLAHPRKDLTAHVWCADMPAGAMEAMDAALAEALSAERLAAKPFTPLPVLGIPGWCEQNQNFSFYDDSFVFRPAGQKKPIKQARAAPAS</sequence>
<dbReference type="PATRIC" id="fig|94132.3.peg.3488"/>
<evidence type="ECO:0000313" key="1">
    <source>
        <dbReference type="EMBL" id="AMO25530.1"/>
    </source>
</evidence>
<accession>A0A127JZZ3</accession>
<keyword evidence="2" id="KW-1185">Reference proteome</keyword>
<dbReference type="OrthoDB" id="5292474at2"/>
<proteinExistence type="predicted"/>
<dbReference type="EMBL" id="CP010951">
    <property type="protein sequence ID" value="AMO25530.1"/>
    <property type="molecule type" value="Genomic_DNA"/>
</dbReference>
<organism evidence="1 2">
    <name type="scientific">Ramlibacter tataouinensis</name>
    <dbReference type="NCBI Taxonomy" id="94132"/>
    <lineage>
        <taxon>Bacteria</taxon>
        <taxon>Pseudomonadati</taxon>
        <taxon>Pseudomonadota</taxon>
        <taxon>Betaproteobacteria</taxon>
        <taxon>Burkholderiales</taxon>
        <taxon>Comamonadaceae</taxon>
        <taxon>Ramlibacter</taxon>
    </lineage>
</organism>
<name>A0A127JZZ3_9BURK</name>
<dbReference type="InterPro" id="IPR021390">
    <property type="entry name" value="DUF3025"/>
</dbReference>
<dbReference type="AlphaFoldDB" id="A0A127JZZ3"/>
<reference evidence="1 2" key="1">
    <citation type="journal article" date="2014" name="Int. J. Syst. Evol. Microbiol.">
        <title>Ramlibacter solisilvae sp. nov., isolated from forest soil, and emended description of the genus Ramlibacter.</title>
        <authorList>
            <person name="Lee H.J."/>
            <person name="Lee S.H."/>
            <person name="Lee S.S."/>
            <person name="Lee J.S."/>
            <person name="Kim Y."/>
            <person name="Kim S.C."/>
            <person name="Jeon C.O."/>
        </authorList>
    </citation>
    <scope>NUCLEOTIDE SEQUENCE [LARGE SCALE GENOMIC DNA]</scope>
    <source>
        <strain evidence="1 2">5-10</strain>
    </source>
</reference>
<dbReference type="Pfam" id="PF11227">
    <property type="entry name" value="DUF3025"/>
    <property type="match status" value="1"/>
</dbReference>